<proteinExistence type="inferred from homology"/>
<dbReference type="GO" id="GO:0006893">
    <property type="term" value="P:Golgi to plasma membrane transport"/>
    <property type="evidence" value="ECO:0007669"/>
    <property type="project" value="TreeGrafter"/>
</dbReference>
<dbReference type="PANTHER" id="PTHR14146:SF0">
    <property type="entry name" value="EXOCYST COMPLEX COMPONENT 4"/>
    <property type="match status" value="1"/>
</dbReference>
<dbReference type="GO" id="GO:0000145">
    <property type="term" value="C:exocyst"/>
    <property type="evidence" value="ECO:0007669"/>
    <property type="project" value="UniProtKB-UniRule"/>
</dbReference>
<dbReference type="Proteomes" id="UP000275267">
    <property type="component" value="Unassembled WGS sequence"/>
</dbReference>
<evidence type="ECO:0000256" key="1">
    <source>
        <dbReference type="RuleBase" id="RU367079"/>
    </source>
</evidence>
<feature type="region of interest" description="Disordered" evidence="2">
    <location>
        <begin position="222"/>
        <end position="241"/>
    </location>
</feature>
<sequence>MRLWAVVDVNHLGVLRSDGLLAFVNNFLKEHFLPAIFVDYRKCVQQAISSPAAFRPRVNATSVYGSSVEHGRPVLQGLLAVDIIAKEVLGWVQLMPNYATELVEYVRTFLERTHERCRASYMEAVLEKQSYILLSRNDVESLMRLEPANISLQNSTSQPENNDAEAAEVEIELSDLLLDMCPIKQENLIHDDQKLILLASLSDSLEYLADSVERLGESFVSPTTSMSRNHSQHGQHARSSSAIPKGLASLANEYRRLAIDCVRVLRLEMQLEAIYHMQIARRDEEMAPYITESKRNYVFGGISSVAANASIKALAQMKSINLLGVQQICRNSVALEQALAAIPSIDSEAVQQRLDRVRTFYELLNLPFESLLGFIAEHEYLFSAKEYLSVLKVNVPGRDIPMDAERRISQILGH</sequence>
<evidence type="ECO:0000256" key="2">
    <source>
        <dbReference type="SAM" id="MobiDB-lite"/>
    </source>
</evidence>
<dbReference type="InterPro" id="IPR039682">
    <property type="entry name" value="Sec8/EXOC4"/>
</dbReference>
<reference evidence="4" key="1">
    <citation type="journal article" date="2019" name="Nat. Commun.">
        <title>The genome of broomcorn millet.</title>
        <authorList>
            <person name="Zou C."/>
            <person name="Miki D."/>
            <person name="Li D."/>
            <person name="Tang Q."/>
            <person name="Xiao L."/>
            <person name="Rajput S."/>
            <person name="Deng P."/>
            <person name="Jia W."/>
            <person name="Huang R."/>
            <person name="Zhang M."/>
            <person name="Sun Y."/>
            <person name="Hu J."/>
            <person name="Fu X."/>
            <person name="Schnable P.S."/>
            <person name="Li F."/>
            <person name="Zhang H."/>
            <person name="Feng B."/>
            <person name="Zhu X."/>
            <person name="Liu R."/>
            <person name="Schnable J.C."/>
            <person name="Zhu J.-K."/>
            <person name="Zhang H."/>
        </authorList>
    </citation>
    <scope>NUCLEOTIDE SEQUENCE [LARGE SCALE GENOMIC DNA]</scope>
</reference>
<evidence type="ECO:0000313" key="3">
    <source>
        <dbReference type="EMBL" id="RLN04609.1"/>
    </source>
</evidence>
<protein>
    <recommendedName>
        <fullName evidence="1">Exocyst complex component Sec8</fullName>
    </recommendedName>
</protein>
<dbReference type="EMBL" id="PQIB02000008">
    <property type="protein sequence ID" value="RLN04609.1"/>
    <property type="molecule type" value="Genomic_DNA"/>
</dbReference>
<keyword evidence="4" id="KW-1185">Reference proteome</keyword>
<dbReference type="GO" id="GO:0015031">
    <property type="term" value="P:protein transport"/>
    <property type="evidence" value="ECO:0007669"/>
    <property type="project" value="UniProtKB-KW"/>
</dbReference>
<organism evidence="3 4">
    <name type="scientific">Panicum miliaceum</name>
    <name type="common">Proso millet</name>
    <name type="synonym">Broomcorn millet</name>
    <dbReference type="NCBI Taxonomy" id="4540"/>
    <lineage>
        <taxon>Eukaryota</taxon>
        <taxon>Viridiplantae</taxon>
        <taxon>Streptophyta</taxon>
        <taxon>Embryophyta</taxon>
        <taxon>Tracheophyta</taxon>
        <taxon>Spermatophyta</taxon>
        <taxon>Magnoliopsida</taxon>
        <taxon>Liliopsida</taxon>
        <taxon>Poales</taxon>
        <taxon>Poaceae</taxon>
        <taxon>PACMAD clade</taxon>
        <taxon>Panicoideae</taxon>
        <taxon>Panicodae</taxon>
        <taxon>Paniceae</taxon>
        <taxon>Panicinae</taxon>
        <taxon>Panicum</taxon>
        <taxon>Panicum sect. Panicum</taxon>
    </lineage>
</organism>
<dbReference type="PANTHER" id="PTHR14146">
    <property type="entry name" value="EXOCYST COMPLEX COMPONENT 4"/>
    <property type="match status" value="1"/>
</dbReference>
<evidence type="ECO:0000313" key="4">
    <source>
        <dbReference type="Proteomes" id="UP000275267"/>
    </source>
</evidence>
<name>A0A3L6RJB5_PANMI</name>
<accession>A0A3L6RJB5</accession>
<dbReference type="GO" id="GO:0090522">
    <property type="term" value="P:vesicle tethering involved in exocytosis"/>
    <property type="evidence" value="ECO:0007669"/>
    <property type="project" value="UniProtKB-UniRule"/>
</dbReference>
<gene>
    <name evidence="3" type="ORF">C2845_PM13G09840</name>
</gene>
<comment type="function">
    <text evidence="1">Component of the exocyst complex involved in the docking of exocytic vesicles with fusion sites on the plasma membrane.</text>
</comment>
<keyword evidence="1" id="KW-0813">Transport</keyword>
<keyword evidence="1" id="KW-0268">Exocytosis</keyword>
<comment type="caution">
    <text evidence="3">The sequence shown here is derived from an EMBL/GenBank/DDBJ whole genome shotgun (WGS) entry which is preliminary data.</text>
</comment>
<dbReference type="AlphaFoldDB" id="A0A3L6RJB5"/>
<dbReference type="STRING" id="4540.A0A3L6RJB5"/>
<dbReference type="GO" id="GO:0006612">
    <property type="term" value="P:protein targeting to membrane"/>
    <property type="evidence" value="ECO:0007669"/>
    <property type="project" value="UniProtKB-UniRule"/>
</dbReference>
<comment type="similarity">
    <text evidence="1">Belongs to the SEC8 family.</text>
</comment>
<keyword evidence="1" id="KW-0653">Protein transport</keyword>
<dbReference type="OrthoDB" id="778192at2759"/>